<dbReference type="PATRIC" id="fig|1123500.6.peg.435"/>
<reference evidence="3 4" key="1">
    <citation type="journal article" date="2015" name="Genome Announc.">
        <title>Expanding the biotechnology potential of lactobacilli through comparative genomics of 213 strains and associated genera.</title>
        <authorList>
            <person name="Sun Z."/>
            <person name="Harris H.M."/>
            <person name="McCann A."/>
            <person name="Guo C."/>
            <person name="Argimon S."/>
            <person name="Zhang W."/>
            <person name="Yang X."/>
            <person name="Jeffery I.B."/>
            <person name="Cooney J.C."/>
            <person name="Kagawa T.F."/>
            <person name="Liu W."/>
            <person name="Song Y."/>
            <person name="Salvetti E."/>
            <person name="Wrobel A."/>
            <person name="Rasinkangas P."/>
            <person name="Parkhill J."/>
            <person name="Rea M.C."/>
            <person name="O'Sullivan O."/>
            <person name="Ritari J."/>
            <person name="Douillard F.P."/>
            <person name="Paul Ross R."/>
            <person name="Yang R."/>
            <person name="Briner A.E."/>
            <person name="Felis G.E."/>
            <person name="de Vos W.M."/>
            <person name="Barrangou R."/>
            <person name="Klaenhammer T.R."/>
            <person name="Caufield P.W."/>
            <person name="Cui Y."/>
            <person name="Zhang H."/>
            <person name="O'Toole P.W."/>
        </authorList>
    </citation>
    <scope>NUCLEOTIDE SEQUENCE [LARGE SCALE GENOMIC DNA]</scope>
    <source>
        <strain evidence="3 4">DSM 20190</strain>
    </source>
</reference>
<accession>A0A0R2G1D1</accession>
<sequence>MILRMLTMTHDNSNSKHTSADQLFTTAFENFKTLYSKHLPKYRYLPQWTYTKSKLLLAEADTKGTPNQKVYQRACIIYIDFGINIGKEFSGPHFAVVLNKEDNPKNEKLTVVPLTSKRHKHTVPLSDTISESSLNFLGDSFAEFLESTYAVRFLSALEQAEPKQGPGETDKVLIDQVKQTLRPTFIKSLHTEFKAAGLRDLCDQVITHMEHTIKHKRDAQRYLRAYIARAEGINEDDVSTDKLNYYIQGRASKQMNADFDNFLYVVSKYNRYNRQTYARLEDITTISKRRIRKINRHDPIGKIKVSSKTLDTIDEGLAKLFFK</sequence>
<dbReference type="Proteomes" id="UP000051296">
    <property type="component" value="Unassembled WGS sequence"/>
</dbReference>
<protein>
    <submittedName>
        <fullName evidence="3">Uncharacterized protein</fullName>
    </submittedName>
</protein>
<organism evidence="3 4">
    <name type="scientific">Weissella halotolerans DSM 20190</name>
    <dbReference type="NCBI Taxonomy" id="1123500"/>
    <lineage>
        <taxon>Bacteria</taxon>
        <taxon>Bacillati</taxon>
        <taxon>Bacillota</taxon>
        <taxon>Bacilli</taxon>
        <taxon>Lactobacillales</taxon>
        <taxon>Lactobacillaceae</taxon>
        <taxon>Weissella</taxon>
    </lineage>
</organism>
<dbReference type="STRING" id="1123500.GCA_000420365_00070"/>
<comment type="similarity">
    <text evidence="1">Belongs to the PemK/MazF family.</text>
</comment>
<dbReference type="Gene3D" id="2.30.30.110">
    <property type="match status" value="1"/>
</dbReference>
<keyword evidence="2" id="KW-1277">Toxin-antitoxin system</keyword>
<evidence type="ECO:0000313" key="3">
    <source>
        <dbReference type="EMBL" id="KRN33627.1"/>
    </source>
</evidence>
<dbReference type="GO" id="GO:0003677">
    <property type="term" value="F:DNA binding"/>
    <property type="evidence" value="ECO:0007669"/>
    <property type="project" value="InterPro"/>
</dbReference>
<dbReference type="eggNOG" id="COG2337">
    <property type="taxonomic scope" value="Bacteria"/>
</dbReference>
<evidence type="ECO:0000256" key="2">
    <source>
        <dbReference type="ARBA" id="ARBA00022649"/>
    </source>
</evidence>
<keyword evidence="4" id="KW-1185">Reference proteome</keyword>
<gene>
    <name evidence="3" type="ORF">IV68_GL000434</name>
</gene>
<evidence type="ECO:0000313" key="4">
    <source>
        <dbReference type="Proteomes" id="UP000051296"/>
    </source>
</evidence>
<dbReference type="OrthoDB" id="1957237at2"/>
<name>A0A0R2G1D1_9LACO</name>
<dbReference type="InterPro" id="IPR011067">
    <property type="entry name" value="Plasmid_toxin/cell-grow_inhib"/>
</dbReference>
<dbReference type="InterPro" id="IPR003477">
    <property type="entry name" value="PemK-like"/>
</dbReference>
<comment type="caution">
    <text evidence="3">The sequence shown here is derived from an EMBL/GenBank/DDBJ whole genome shotgun (WGS) entry which is preliminary data.</text>
</comment>
<dbReference type="AlphaFoldDB" id="A0A0R2G1D1"/>
<proteinExistence type="inferred from homology"/>
<dbReference type="SUPFAM" id="SSF50118">
    <property type="entry name" value="Cell growth inhibitor/plasmid maintenance toxic component"/>
    <property type="match status" value="1"/>
</dbReference>
<evidence type="ECO:0000256" key="1">
    <source>
        <dbReference type="ARBA" id="ARBA00007521"/>
    </source>
</evidence>
<dbReference type="Pfam" id="PF02452">
    <property type="entry name" value="PemK_toxin"/>
    <property type="match status" value="1"/>
</dbReference>
<dbReference type="EMBL" id="JQAX01000001">
    <property type="protein sequence ID" value="KRN33627.1"/>
    <property type="molecule type" value="Genomic_DNA"/>
</dbReference>
<dbReference type="InParanoid" id="A0A0R2G1D1"/>